<reference evidence="1 2" key="1">
    <citation type="submission" date="2019-09" db="EMBL/GenBank/DDBJ databases">
        <title>Segnochrobactrum spirostomi gen. nov., sp. nov., isolated from the ciliate Spirostomum cf. yagiui and description of a novel family, Segnochrobactraceae fam. nov. within the order Rhizobiales of the class Alphaproteobacteria.</title>
        <authorList>
            <person name="Akter S."/>
            <person name="Shazib S.U.A."/>
            <person name="Shin M.K."/>
        </authorList>
    </citation>
    <scope>NUCLEOTIDE SEQUENCE [LARGE SCALE GENOMIC DNA]</scope>
    <source>
        <strain evidence="1 2">Sp-1</strain>
    </source>
</reference>
<gene>
    <name evidence="1" type="ORF">F0357_11230</name>
</gene>
<dbReference type="EMBL" id="VWNA01000001">
    <property type="protein sequence ID" value="MQT13203.1"/>
    <property type="molecule type" value="Genomic_DNA"/>
</dbReference>
<protein>
    <recommendedName>
        <fullName evidence="3">Glycosyltransferase family 2 protein</fullName>
    </recommendedName>
</protein>
<dbReference type="AlphaFoldDB" id="A0A6A7Y2E7"/>
<sequence>MSTVPRLGIGVLSWHGYDSLDATLSSYRDGRLYDHADEVIVFLPEITDRGREVCRRHGVPFAGSAANLGILGGFKALATAMQAERVILLENDYRQIEPPAVVGPVLAAATADMDAGEADFVRLRHRRKPGLPWQGPKVARYFPPDDAPAGVRAAARLRRLVRPDKASRLIGTTPYLFDDADRRFPAAVGRTATGNFVVGSRHLPWSNNPTLIDRRFFLTGIIAEAEQRVGRRMVNGFPTIEIELNGGWWRNRNLRIGISVDGLFSQIRMGDRGY</sequence>
<proteinExistence type="predicted"/>
<evidence type="ECO:0008006" key="3">
    <source>
        <dbReference type="Google" id="ProtNLM"/>
    </source>
</evidence>
<evidence type="ECO:0000313" key="2">
    <source>
        <dbReference type="Proteomes" id="UP000332515"/>
    </source>
</evidence>
<accession>A0A6A7Y2E7</accession>
<comment type="caution">
    <text evidence="1">The sequence shown here is derived from an EMBL/GenBank/DDBJ whole genome shotgun (WGS) entry which is preliminary data.</text>
</comment>
<evidence type="ECO:0000313" key="1">
    <source>
        <dbReference type="EMBL" id="MQT13203.1"/>
    </source>
</evidence>
<dbReference type="RefSeq" id="WP_153481243.1">
    <property type="nucleotide sequence ID" value="NZ_VWNA01000001.1"/>
</dbReference>
<keyword evidence="2" id="KW-1185">Reference proteome</keyword>
<organism evidence="1 2">
    <name type="scientific">Segnochrobactrum spirostomi</name>
    <dbReference type="NCBI Taxonomy" id="2608987"/>
    <lineage>
        <taxon>Bacteria</taxon>
        <taxon>Pseudomonadati</taxon>
        <taxon>Pseudomonadota</taxon>
        <taxon>Alphaproteobacteria</taxon>
        <taxon>Hyphomicrobiales</taxon>
        <taxon>Segnochrobactraceae</taxon>
        <taxon>Segnochrobactrum</taxon>
    </lineage>
</organism>
<dbReference type="Proteomes" id="UP000332515">
    <property type="component" value="Unassembled WGS sequence"/>
</dbReference>
<name>A0A6A7Y2E7_9HYPH</name>